<proteinExistence type="predicted"/>
<reference evidence="1" key="1">
    <citation type="journal article" date="2015" name="Nature">
        <title>Complex archaea that bridge the gap between prokaryotes and eukaryotes.</title>
        <authorList>
            <person name="Spang A."/>
            <person name="Saw J.H."/>
            <person name="Jorgensen S.L."/>
            <person name="Zaremba-Niedzwiedzka K."/>
            <person name="Martijn J."/>
            <person name="Lind A.E."/>
            <person name="van Eijk R."/>
            <person name="Schleper C."/>
            <person name="Guy L."/>
            <person name="Ettema T.J."/>
        </authorList>
    </citation>
    <scope>NUCLEOTIDE SEQUENCE</scope>
</reference>
<dbReference type="EMBL" id="LAZR01051081">
    <property type="protein sequence ID" value="KKK85928.1"/>
    <property type="molecule type" value="Genomic_DNA"/>
</dbReference>
<dbReference type="AlphaFoldDB" id="A0A0F8YX03"/>
<protein>
    <submittedName>
        <fullName evidence="1">Uncharacterized protein</fullName>
    </submittedName>
</protein>
<organism evidence="1">
    <name type="scientific">marine sediment metagenome</name>
    <dbReference type="NCBI Taxonomy" id="412755"/>
    <lineage>
        <taxon>unclassified sequences</taxon>
        <taxon>metagenomes</taxon>
        <taxon>ecological metagenomes</taxon>
    </lineage>
</organism>
<comment type="caution">
    <text evidence="1">The sequence shown here is derived from an EMBL/GenBank/DDBJ whole genome shotgun (WGS) entry which is preliminary data.</text>
</comment>
<evidence type="ECO:0000313" key="1">
    <source>
        <dbReference type="EMBL" id="KKK85928.1"/>
    </source>
</evidence>
<accession>A0A0F8YX03</accession>
<sequence length="82" mass="9258">TYTAKDIARFLRAANHDLALKKYKAKDMIPDYCKAVLIGFQLQAELATAKEENQRLLAVARLALVLDDVESIKNVLQPWKGE</sequence>
<feature type="non-terminal residue" evidence="1">
    <location>
        <position position="1"/>
    </location>
</feature>
<name>A0A0F8YX03_9ZZZZ</name>
<gene>
    <name evidence="1" type="ORF">LCGC14_2768310</name>
</gene>